<gene>
    <name evidence="2" type="ORF">HPB51_011777</name>
</gene>
<feature type="region of interest" description="Disordered" evidence="1">
    <location>
        <begin position="1"/>
        <end position="244"/>
    </location>
</feature>
<sequence>MTLRSSQSSNSTTSTGSSPSEDSTTLSATPDSPAPTELALTPSSPLLGDLQEIPDRVSATTGTPSPTPSEAATARSRSSCASLFSQVGNASSITPSPRQHESPHSDTDHDNPRRSRPPSPDRALTPLPPLLGSTACSPSQSSRDATIPSATSEEESPPEGSRFSSRLQQDPDTARATQRTSQQGAPQQSLATAQEDPQASPSARSITHSVDSPTPPTSSEGLSIDDAGGESQDPAPQTRNSTKSAGEYFSTEFCDHMTTAFCRLMSDTIDRVPRQRLVHVTIALLPIGISKTWMFSTMTGRACQPVERLNDIAAACRTLTFRHPLPHDPSFTGITTHAVDVSYAFPGLPFTAGLRRLRCGVPPRRNLQAMR</sequence>
<reference evidence="2" key="1">
    <citation type="journal article" date="2020" name="Cell">
        <title>Large-Scale Comparative Analyses of Tick Genomes Elucidate Their Genetic Diversity and Vector Capacities.</title>
        <authorList>
            <consortium name="Tick Genome and Microbiome Consortium (TIGMIC)"/>
            <person name="Jia N."/>
            <person name="Wang J."/>
            <person name="Shi W."/>
            <person name="Du L."/>
            <person name="Sun Y."/>
            <person name="Zhan W."/>
            <person name="Jiang J.F."/>
            <person name="Wang Q."/>
            <person name="Zhang B."/>
            <person name="Ji P."/>
            <person name="Bell-Sakyi L."/>
            <person name="Cui X.M."/>
            <person name="Yuan T.T."/>
            <person name="Jiang B.G."/>
            <person name="Yang W.F."/>
            <person name="Lam T.T."/>
            <person name="Chang Q.C."/>
            <person name="Ding S.J."/>
            <person name="Wang X.J."/>
            <person name="Zhu J.G."/>
            <person name="Ruan X.D."/>
            <person name="Zhao L."/>
            <person name="Wei J.T."/>
            <person name="Ye R.Z."/>
            <person name="Que T.C."/>
            <person name="Du C.H."/>
            <person name="Zhou Y.H."/>
            <person name="Cheng J.X."/>
            <person name="Dai P.F."/>
            <person name="Guo W.B."/>
            <person name="Han X.H."/>
            <person name="Huang E.J."/>
            <person name="Li L.F."/>
            <person name="Wei W."/>
            <person name="Gao Y.C."/>
            <person name="Liu J.Z."/>
            <person name="Shao H.Z."/>
            <person name="Wang X."/>
            <person name="Wang C.C."/>
            <person name="Yang T.C."/>
            <person name="Huo Q.B."/>
            <person name="Li W."/>
            <person name="Chen H.Y."/>
            <person name="Chen S.E."/>
            <person name="Zhou L.G."/>
            <person name="Ni X.B."/>
            <person name="Tian J.H."/>
            <person name="Sheng Y."/>
            <person name="Liu T."/>
            <person name="Pan Y.S."/>
            <person name="Xia L.Y."/>
            <person name="Li J."/>
            <person name="Zhao F."/>
            <person name="Cao W.C."/>
        </authorList>
    </citation>
    <scope>NUCLEOTIDE SEQUENCE</scope>
    <source>
        <strain evidence="2">Rmic-2018</strain>
    </source>
</reference>
<protein>
    <submittedName>
        <fullName evidence="2">Uncharacterized protein</fullName>
    </submittedName>
</protein>
<feature type="compositionally biased region" description="Basic and acidic residues" evidence="1">
    <location>
        <begin position="98"/>
        <end position="113"/>
    </location>
</feature>
<comment type="caution">
    <text evidence="2">The sequence shown here is derived from an EMBL/GenBank/DDBJ whole genome shotgun (WGS) entry which is preliminary data.</text>
</comment>
<feature type="compositionally biased region" description="Polar residues" evidence="1">
    <location>
        <begin position="134"/>
        <end position="144"/>
    </location>
</feature>
<name>A0A9J6E1F5_RHIMP</name>
<organism evidence="2 3">
    <name type="scientific">Rhipicephalus microplus</name>
    <name type="common">Cattle tick</name>
    <name type="synonym">Boophilus microplus</name>
    <dbReference type="NCBI Taxonomy" id="6941"/>
    <lineage>
        <taxon>Eukaryota</taxon>
        <taxon>Metazoa</taxon>
        <taxon>Ecdysozoa</taxon>
        <taxon>Arthropoda</taxon>
        <taxon>Chelicerata</taxon>
        <taxon>Arachnida</taxon>
        <taxon>Acari</taxon>
        <taxon>Parasitiformes</taxon>
        <taxon>Ixodida</taxon>
        <taxon>Ixodoidea</taxon>
        <taxon>Ixodidae</taxon>
        <taxon>Rhipicephalinae</taxon>
        <taxon>Rhipicephalus</taxon>
        <taxon>Boophilus</taxon>
    </lineage>
</organism>
<feature type="compositionally biased region" description="Polar residues" evidence="1">
    <location>
        <begin position="166"/>
        <end position="221"/>
    </location>
</feature>
<evidence type="ECO:0000313" key="3">
    <source>
        <dbReference type="Proteomes" id="UP000821866"/>
    </source>
</evidence>
<evidence type="ECO:0000256" key="1">
    <source>
        <dbReference type="SAM" id="MobiDB-lite"/>
    </source>
</evidence>
<feature type="compositionally biased region" description="Low complexity" evidence="1">
    <location>
        <begin position="1"/>
        <end position="25"/>
    </location>
</feature>
<accession>A0A9J6E1F5</accession>
<evidence type="ECO:0000313" key="2">
    <source>
        <dbReference type="EMBL" id="KAH8027969.1"/>
    </source>
</evidence>
<feature type="compositionally biased region" description="Polar residues" evidence="1">
    <location>
        <begin position="83"/>
        <end position="97"/>
    </location>
</feature>
<keyword evidence="3" id="KW-1185">Reference proteome</keyword>
<reference evidence="2" key="2">
    <citation type="submission" date="2021-09" db="EMBL/GenBank/DDBJ databases">
        <authorList>
            <person name="Jia N."/>
            <person name="Wang J."/>
            <person name="Shi W."/>
            <person name="Du L."/>
            <person name="Sun Y."/>
            <person name="Zhan W."/>
            <person name="Jiang J."/>
            <person name="Wang Q."/>
            <person name="Zhang B."/>
            <person name="Ji P."/>
            <person name="Sakyi L.B."/>
            <person name="Cui X."/>
            <person name="Yuan T."/>
            <person name="Jiang B."/>
            <person name="Yang W."/>
            <person name="Lam T.T.-Y."/>
            <person name="Chang Q."/>
            <person name="Ding S."/>
            <person name="Wang X."/>
            <person name="Zhu J."/>
            <person name="Ruan X."/>
            <person name="Zhao L."/>
            <person name="Wei J."/>
            <person name="Que T."/>
            <person name="Du C."/>
            <person name="Cheng J."/>
            <person name="Dai P."/>
            <person name="Han X."/>
            <person name="Huang E."/>
            <person name="Gao Y."/>
            <person name="Liu J."/>
            <person name="Shao H."/>
            <person name="Ye R."/>
            <person name="Li L."/>
            <person name="Wei W."/>
            <person name="Wang X."/>
            <person name="Wang C."/>
            <person name="Huo Q."/>
            <person name="Li W."/>
            <person name="Guo W."/>
            <person name="Chen H."/>
            <person name="Chen S."/>
            <person name="Zhou L."/>
            <person name="Zhou L."/>
            <person name="Ni X."/>
            <person name="Tian J."/>
            <person name="Zhou Y."/>
            <person name="Sheng Y."/>
            <person name="Liu T."/>
            <person name="Pan Y."/>
            <person name="Xia L."/>
            <person name="Li J."/>
            <person name="Zhao F."/>
            <person name="Cao W."/>
        </authorList>
    </citation>
    <scope>NUCLEOTIDE SEQUENCE</scope>
    <source>
        <strain evidence="2">Rmic-2018</strain>
        <tissue evidence="2">Larvae</tissue>
    </source>
</reference>
<dbReference type="Proteomes" id="UP000821866">
    <property type="component" value="Chromosome 4"/>
</dbReference>
<dbReference type="VEuPathDB" id="VectorBase:LOC119168655"/>
<feature type="compositionally biased region" description="Polar residues" evidence="1">
    <location>
        <begin position="234"/>
        <end position="244"/>
    </location>
</feature>
<proteinExistence type="predicted"/>
<feature type="compositionally biased region" description="Low complexity" evidence="1">
    <location>
        <begin position="58"/>
        <end position="82"/>
    </location>
</feature>
<dbReference type="AlphaFoldDB" id="A0A9J6E1F5"/>
<dbReference type="EMBL" id="JABSTU010000006">
    <property type="protein sequence ID" value="KAH8027969.1"/>
    <property type="molecule type" value="Genomic_DNA"/>
</dbReference>